<dbReference type="SMART" id="SM00387">
    <property type="entry name" value="HATPase_c"/>
    <property type="match status" value="1"/>
</dbReference>
<evidence type="ECO:0000256" key="3">
    <source>
        <dbReference type="ARBA" id="ARBA00022553"/>
    </source>
</evidence>
<dbReference type="GO" id="GO:0005524">
    <property type="term" value="F:ATP binding"/>
    <property type="evidence" value="ECO:0007669"/>
    <property type="project" value="UniProtKB-KW"/>
</dbReference>
<dbReference type="PRINTS" id="PR00344">
    <property type="entry name" value="BCTRLSENSOR"/>
</dbReference>
<dbReference type="InterPro" id="IPR036097">
    <property type="entry name" value="HisK_dim/P_sf"/>
</dbReference>
<comment type="catalytic activity">
    <reaction evidence="1">
        <text>ATP + protein L-histidine = ADP + protein N-phospho-L-histidine.</text>
        <dbReference type="EC" id="2.7.13.3"/>
    </reaction>
</comment>
<accession>A0ABU7LV38</accession>
<dbReference type="EC" id="2.7.13.3" evidence="2"/>
<gene>
    <name evidence="10" type="ORF">V0U35_01930</name>
</gene>
<evidence type="ECO:0000259" key="8">
    <source>
        <dbReference type="PROSITE" id="PS50109"/>
    </source>
</evidence>
<dbReference type="Gene3D" id="3.30.450.20">
    <property type="entry name" value="PAS domain"/>
    <property type="match status" value="1"/>
</dbReference>
<dbReference type="Gene3D" id="3.40.50.2300">
    <property type="match status" value="1"/>
</dbReference>
<dbReference type="RefSeq" id="WP_330194960.1">
    <property type="nucleotide sequence ID" value="NZ_JAZDRO010000001.1"/>
</dbReference>
<keyword evidence="3 6" id="KW-0597">Phosphoprotein</keyword>
<dbReference type="SUPFAM" id="SSF47384">
    <property type="entry name" value="Homodimeric domain of signal transducing histidine kinase"/>
    <property type="match status" value="1"/>
</dbReference>
<organism evidence="10 11">
    <name type="scientific">Hyphobacterium marinum</name>
    <dbReference type="NCBI Taxonomy" id="3116574"/>
    <lineage>
        <taxon>Bacteria</taxon>
        <taxon>Pseudomonadati</taxon>
        <taxon>Pseudomonadota</taxon>
        <taxon>Alphaproteobacteria</taxon>
        <taxon>Maricaulales</taxon>
        <taxon>Maricaulaceae</taxon>
        <taxon>Hyphobacterium</taxon>
    </lineage>
</organism>
<dbReference type="CDD" id="cd16922">
    <property type="entry name" value="HATPase_EvgS-ArcB-TorS-like"/>
    <property type="match status" value="1"/>
</dbReference>
<keyword evidence="4" id="KW-0808">Transferase</keyword>
<dbReference type="PROSITE" id="PS50109">
    <property type="entry name" value="HIS_KIN"/>
    <property type="match status" value="1"/>
</dbReference>
<dbReference type="InterPro" id="IPR036890">
    <property type="entry name" value="HATPase_C_sf"/>
</dbReference>
<evidence type="ECO:0000256" key="5">
    <source>
        <dbReference type="ARBA" id="ARBA00022777"/>
    </source>
</evidence>
<dbReference type="Pfam" id="PF02518">
    <property type="entry name" value="HATPase_c"/>
    <property type="match status" value="1"/>
</dbReference>
<evidence type="ECO:0000313" key="11">
    <source>
        <dbReference type="Proteomes" id="UP001310692"/>
    </source>
</evidence>
<dbReference type="Pfam" id="PF00072">
    <property type="entry name" value="Response_reg"/>
    <property type="match status" value="1"/>
</dbReference>
<keyword evidence="5" id="KW-0418">Kinase</keyword>
<keyword evidence="11" id="KW-1185">Reference proteome</keyword>
<dbReference type="Gene3D" id="3.30.565.10">
    <property type="entry name" value="Histidine kinase-like ATPase, C-terminal domain"/>
    <property type="match status" value="1"/>
</dbReference>
<evidence type="ECO:0000256" key="4">
    <source>
        <dbReference type="ARBA" id="ARBA00022679"/>
    </source>
</evidence>
<dbReference type="SUPFAM" id="SSF55874">
    <property type="entry name" value="ATPase domain of HSP90 chaperone/DNA topoisomerase II/histidine kinase"/>
    <property type="match status" value="1"/>
</dbReference>
<dbReference type="EMBL" id="JAZDRO010000001">
    <property type="protein sequence ID" value="MEE2565424.1"/>
    <property type="molecule type" value="Genomic_DNA"/>
</dbReference>
<dbReference type="Proteomes" id="UP001310692">
    <property type="component" value="Unassembled WGS sequence"/>
</dbReference>
<evidence type="ECO:0000256" key="7">
    <source>
        <dbReference type="SAM" id="MobiDB-lite"/>
    </source>
</evidence>
<evidence type="ECO:0000256" key="1">
    <source>
        <dbReference type="ARBA" id="ARBA00000085"/>
    </source>
</evidence>
<dbReference type="CDD" id="cd17546">
    <property type="entry name" value="REC_hyHK_CKI1_RcsC-like"/>
    <property type="match status" value="1"/>
</dbReference>
<keyword evidence="10" id="KW-0547">Nucleotide-binding</keyword>
<dbReference type="InterPro" id="IPR004358">
    <property type="entry name" value="Sig_transdc_His_kin-like_C"/>
</dbReference>
<comment type="caution">
    <text evidence="10">The sequence shown here is derived from an EMBL/GenBank/DDBJ whole genome shotgun (WGS) entry which is preliminary data.</text>
</comment>
<dbReference type="InterPro" id="IPR005467">
    <property type="entry name" value="His_kinase_dom"/>
</dbReference>
<feature type="modified residue" description="4-aspartylphosphate" evidence="6">
    <location>
        <position position="535"/>
    </location>
</feature>
<dbReference type="Gene3D" id="1.10.287.130">
    <property type="match status" value="1"/>
</dbReference>
<dbReference type="SUPFAM" id="SSF55785">
    <property type="entry name" value="PYP-like sensor domain (PAS domain)"/>
    <property type="match status" value="1"/>
</dbReference>
<feature type="domain" description="Response regulatory" evidence="9">
    <location>
        <begin position="486"/>
        <end position="600"/>
    </location>
</feature>
<evidence type="ECO:0000256" key="6">
    <source>
        <dbReference type="PROSITE-ProRule" id="PRU00169"/>
    </source>
</evidence>
<dbReference type="PANTHER" id="PTHR43047">
    <property type="entry name" value="TWO-COMPONENT HISTIDINE PROTEIN KINASE"/>
    <property type="match status" value="1"/>
</dbReference>
<dbReference type="SMART" id="SM00388">
    <property type="entry name" value="HisKA"/>
    <property type="match status" value="1"/>
</dbReference>
<dbReference type="PROSITE" id="PS50110">
    <property type="entry name" value="RESPONSE_REGULATORY"/>
    <property type="match status" value="1"/>
</dbReference>
<sequence>MSDPMPPSSPRDDAAAALAALDAAGEMILARAADGRVTLVNHAFLAAFGGTRSDWTGRWFAVAPAGPAGGGSRRYDALMRTRSGMRWVEWDERPAPDGGSVATGRDVTHRRNADEERAAEDAAKARFFASITHEMRTPLAGAMGMARLLTGTPLRPDQREYVRAIEDTSGHALDLIDEILDLSRIEAGKLELRPEPVGLAALTRDVTELLAPRAESKGLSLATVLTETAPEEVLADCARLKQILFNLVGNAVKYTREGGVRLDVSGDTDSESRARLVLTVRDTGPGISESDQAALFEEFERGAAERENYAEGAGLGLAMVKRLVEAMQGDVGVESRLGEGAVFWVSLPLPVRAGPSATRPLKGTRLAVACPNAVERGALADQARALGAEAIEIASPSRLSQAAGGILLIHAGWANEVHAARASRALILVNAERKDVIKSAPPPGIQGWLVTPVRRTSLARFAVSPSAREGRGESEPAEGWPLTGLRVLVAEDDPVNALIAEKTLQRLGALPERAKDGAEAIERLRAGGLDAALVDVRMPELDGPGVARAAREEKLGIPLIALTANATEADRKLCLEAGMDAFLAKPVDPDALVETLTRLCKGQKRLRLVSG</sequence>
<dbReference type="PANTHER" id="PTHR43047:SF64">
    <property type="entry name" value="HISTIDINE KINASE CONTAINING CHEY-HOMOLOGOUS RECEIVER DOMAIN AND PAS DOMAIN-RELATED"/>
    <property type="match status" value="1"/>
</dbReference>
<keyword evidence="10" id="KW-0067">ATP-binding</keyword>
<name>A0ABU7LV38_9PROT</name>
<feature type="domain" description="Histidine kinase" evidence="8">
    <location>
        <begin position="130"/>
        <end position="351"/>
    </location>
</feature>
<evidence type="ECO:0000259" key="9">
    <source>
        <dbReference type="PROSITE" id="PS50110"/>
    </source>
</evidence>
<feature type="region of interest" description="Disordered" evidence="7">
    <location>
        <begin position="90"/>
        <end position="113"/>
    </location>
</feature>
<evidence type="ECO:0000256" key="2">
    <source>
        <dbReference type="ARBA" id="ARBA00012438"/>
    </source>
</evidence>
<dbReference type="SUPFAM" id="SSF52172">
    <property type="entry name" value="CheY-like"/>
    <property type="match status" value="1"/>
</dbReference>
<dbReference type="InterPro" id="IPR035965">
    <property type="entry name" value="PAS-like_dom_sf"/>
</dbReference>
<protein>
    <recommendedName>
        <fullName evidence="2">histidine kinase</fullName>
        <ecNumber evidence="2">2.7.13.3</ecNumber>
    </recommendedName>
</protein>
<dbReference type="Pfam" id="PF00512">
    <property type="entry name" value="HisKA"/>
    <property type="match status" value="1"/>
</dbReference>
<evidence type="ECO:0000313" key="10">
    <source>
        <dbReference type="EMBL" id="MEE2565424.1"/>
    </source>
</evidence>
<reference evidence="10 11" key="1">
    <citation type="submission" date="2024-01" db="EMBL/GenBank/DDBJ databases">
        <title>Hyphobacterium bacterium isolated from marine sediment.</title>
        <authorList>
            <person name="Zhao S."/>
        </authorList>
    </citation>
    <scope>NUCLEOTIDE SEQUENCE [LARGE SCALE GENOMIC DNA]</scope>
    <source>
        <strain evidence="10 11">Y60-23</strain>
    </source>
</reference>
<proteinExistence type="predicted"/>
<dbReference type="CDD" id="cd00082">
    <property type="entry name" value="HisKA"/>
    <property type="match status" value="1"/>
</dbReference>
<dbReference type="InterPro" id="IPR011006">
    <property type="entry name" value="CheY-like_superfamily"/>
</dbReference>
<dbReference type="SMART" id="SM00448">
    <property type="entry name" value="REC"/>
    <property type="match status" value="1"/>
</dbReference>
<dbReference type="InterPro" id="IPR001789">
    <property type="entry name" value="Sig_transdc_resp-reg_receiver"/>
</dbReference>
<dbReference type="InterPro" id="IPR003594">
    <property type="entry name" value="HATPase_dom"/>
</dbReference>
<dbReference type="InterPro" id="IPR003661">
    <property type="entry name" value="HisK_dim/P_dom"/>
</dbReference>